<dbReference type="PANTHER" id="PTHR43328:SF1">
    <property type="entry name" value="N-ACETYLTRANSFERASE DOMAIN-CONTAINING PROTEIN"/>
    <property type="match status" value="1"/>
</dbReference>
<keyword evidence="2" id="KW-0808">Transferase</keyword>
<dbReference type="GO" id="GO:0016747">
    <property type="term" value="F:acyltransferase activity, transferring groups other than amino-acyl groups"/>
    <property type="evidence" value="ECO:0007669"/>
    <property type="project" value="InterPro"/>
</dbReference>
<evidence type="ECO:0000313" key="2">
    <source>
        <dbReference type="EMBL" id="AWV08325.1"/>
    </source>
</evidence>
<accession>A0A2U9TAB3</accession>
<proteinExistence type="predicted"/>
<dbReference type="KEGG" id="lmb:C9I47_2649"/>
<dbReference type="AlphaFoldDB" id="A0A2U9TAB3"/>
<sequence>MEQARFGVAIEGDGFVLRPWRVQDLESLIRHANDEQVSRAVSDRFPYPYTREDGQAFLSGKVEDLSSQPVFAIEIDGEACGGIRARPGAGERACGAEFGYWLGRDHWGRGVMTRVVARFAPWAMRTLSLHRLYATVLDNNPASAAVLLRNGFVEEGTQRCAVIKRGRLYDLRVFARTRQALDLDP</sequence>
<dbReference type="RefSeq" id="WP_111267364.1">
    <property type="nucleotide sequence ID" value="NZ_CP029843.1"/>
</dbReference>
<evidence type="ECO:0000313" key="3">
    <source>
        <dbReference type="Proteomes" id="UP000249447"/>
    </source>
</evidence>
<dbReference type="SUPFAM" id="SSF55729">
    <property type="entry name" value="Acyl-CoA N-acyltransferases (Nat)"/>
    <property type="match status" value="1"/>
</dbReference>
<dbReference type="InterPro" id="IPR016181">
    <property type="entry name" value="Acyl_CoA_acyltransferase"/>
</dbReference>
<feature type="domain" description="N-acetyltransferase" evidence="1">
    <location>
        <begin position="15"/>
        <end position="176"/>
    </location>
</feature>
<dbReference type="InterPro" id="IPR000182">
    <property type="entry name" value="GNAT_dom"/>
</dbReference>
<dbReference type="Pfam" id="PF13302">
    <property type="entry name" value="Acetyltransf_3"/>
    <property type="match status" value="1"/>
</dbReference>
<protein>
    <submittedName>
        <fullName evidence="2">Acetyltransferase</fullName>
    </submittedName>
</protein>
<dbReference type="Gene3D" id="3.40.630.30">
    <property type="match status" value="1"/>
</dbReference>
<dbReference type="EMBL" id="CP029843">
    <property type="protein sequence ID" value="AWV08325.1"/>
    <property type="molecule type" value="Genomic_DNA"/>
</dbReference>
<dbReference type="PROSITE" id="PS51186">
    <property type="entry name" value="GNAT"/>
    <property type="match status" value="1"/>
</dbReference>
<dbReference type="Proteomes" id="UP000249447">
    <property type="component" value="Chromosome"/>
</dbReference>
<evidence type="ECO:0000259" key="1">
    <source>
        <dbReference type="PROSITE" id="PS51186"/>
    </source>
</evidence>
<keyword evidence="3" id="KW-1185">Reference proteome</keyword>
<reference evidence="2 3" key="1">
    <citation type="submission" date="2018-05" db="EMBL/GenBank/DDBJ databases">
        <title>The complete genome of Lysobacter maris HZ9B, a marine bacterium antagonistic against terrestrial plant pathogens.</title>
        <authorList>
            <person name="Zhang X.-Q."/>
        </authorList>
    </citation>
    <scope>NUCLEOTIDE SEQUENCE [LARGE SCALE GENOMIC DNA]</scope>
    <source>
        <strain evidence="2 3">HZ9B</strain>
    </source>
</reference>
<name>A0A2U9TAB3_9GAMM</name>
<dbReference type="OrthoDB" id="9801656at2"/>
<dbReference type="PANTHER" id="PTHR43328">
    <property type="entry name" value="ACETYLTRANSFERASE-RELATED"/>
    <property type="match status" value="1"/>
</dbReference>
<organism evidence="2 3">
    <name type="scientific">Marilutibacter maris</name>
    <dbReference type="NCBI Taxonomy" id="1605891"/>
    <lineage>
        <taxon>Bacteria</taxon>
        <taxon>Pseudomonadati</taxon>
        <taxon>Pseudomonadota</taxon>
        <taxon>Gammaproteobacteria</taxon>
        <taxon>Lysobacterales</taxon>
        <taxon>Lysobacteraceae</taxon>
        <taxon>Marilutibacter</taxon>
    </lineage>
</organism>
<gene>
    <name evidence="2" type="ORF">C9I47_2649</name>
</gene>